<dbReference type="Proteomes" id="UP000294850">
    <property type="component" value="Unassembled WGS sequence"/>
</dbReference>
<evidence type="ECO:0000313" key="1">
    <source>
        <dbReference type="EMBL" id="TDE12519.1"/>
    </source>
</evidence>
<accession>A0A4R5DFI0</accession>
<dbReference type="EMBL" id="SMFL01000009">
    <property type="protein sequence ID" value="TDE12519.1"/>
    <property type="molecule type" value="Genomic_DNA"/>
</dbReference>
<dbReference type="AlphaFoldDB" id="A0A4R5DFI0"/>
<organism evidence="1 2">
    <name type="scientific">Dyadobacter psychrotolerans</name>
    <dbReference type="NCBI Taxonomy" id="2541721"/>
    <lineage>
        <taxon>Bacteria</taxon>
        <taxon>Pseudomonadati</taxon>
        <taxon>Bacteroidota</taxon>
        <taxon>Cytophagia</taxon>
        <taxon>Cytophagales</taxon>
        <taxon>Spirosomataceae</taxon>
        <taxon>Dyadobacter</taxon>
    </lineage>
</organism>
<sequence length="71" mass="7755">MAIVQKNSVWLSAMNVLDDSSLIDISGGEVVVSAKDASEIGKEAGANIKGMVDGWNDFWSNLQKSYNQHRQ</sequence>
<comment type="caution">
    <text evidence="1">The sequence shown here is derived from an EMBL/GenBank/DDBJ whole genome shotgun (WGS) entry which is preliminary data.</text>
</comment>
<evidence type="ECO:0000313" key="2">
    <source>
        <dbReference type="Proteomes" id="UP000294850"/>
    </source>
</evidence>
<keyword evidence="2" id="KW-1185">Reference proteome</keyword>
<name>A0A4R5DFI0_9BACT</name>
<gene>
    <name evidence="1" type="ORF">E0F88_22785</name>
</gene>
<proteinExistence type="predicted"/>
<reference evidence="1 2" key="1">
    <citation type="submission" date="2019-03" db="EMBL/GenBank/DDBJ databases">
        <title>Dyadobacter AR-3-6 sp. nov., isolated from arctic soil.</title>
        <authorList>
            <person name="Chaudhary D.K."/>
        </authorList>
    </citation>
    <scope>NUCLEOTIDE SEQUENCE [LARGE SCALE GENOMIC DNA]</scope>
    <source>
        <strain evidence="1 2">AR-3-6</strain>
    </source>
</reference>
<dbReference type="RefSeq" id="WP_131960586.1">
    <property type="nucleotide sequence ID" value="NZ_SMFL01000009.1"/>
</dbReference>
<protein>
    <submittedName>
        <fullName evidence="1">Uncharacterized protein</fullName>
    </submittedName>
</protein>